<dbReference type="EMBL" id="JAGJCB010000008">
    <property type="protein sequence ID" value="MBP0904093.1"/>
    <property type="molecule type" value="Genomic_DNA"/>
</dbReference>
<keyword evidence="2" id="KW-1185">Reference proteome</keyword>
<gene>
    <name evidence="1" type="ORF">J8H85_09650</name>
</gene>
<protein>
    <recommendedName>
        <fullName evidence="3">Lipoprotein</fullName>
    </recommendedName>
</protein>
<sequence>MKNHIILFINIVLLFGCKKPISEPRQISTDIDSVTIHVNNIQKQDAKEIVEDTTRNEITETLKNIELSINDRIEITTEKQLKAVLAFKNFLLAKEGKLDLDRLNNVLFFDINNDGIEEVIFEYSIILFPGTNTWGLNFLIGNIKDTKIAPIINANIGGKNWRQIWFKSIDNEGLFWFETLSYDDDDAMCCPSIKGTATYRIINNTFNEIKN</sequence>
<dbReference type="PROSITE" id="PS51257">
    <property type="entry name" value="PROKAR_LIPOPROTEIN"/>
    <property type="match status" value="1"/>
</dbReference>
<dbReference type="Proteomes" id="UP000670776">
    <property type="component" value="Unassembled WGS sequence"/>
</dbReference>
<dbReference type="RefSeq" id="WP_209654992.1">
    <property type="nucleotide sequence ID" value="NZ_JAGJCB010000008.1"/>
</dbReference>
<reference evidence="1 2" key="1">
    <citation type="submission" date="2021-04" db="EMBL/GenBank/DDBJ databases">
        <title>Mariniflexile gromovii gen. nov., sp. nov., a gliding bacterium isolated from the sea urchin Strongylocentrotus intermedius.</title>
        <authorList>
            <person name="Ko S."/>
            <person name="Le V."/>
            <person name="Ahn C.-Y."/>
            <person name="Oh H.-M."/>
        </authorList>
    </citation>
    <scope>NUCLEOTIDE SEQUENCE [LARGE SCALE GENOMIC DNA]</scope>
    <source>
        <strain evidence="1 2">KCTC 12570</strain>
    </source>
</reference>
<evidence type="ECO:0000313" key="2">
    <source>
        <dbReference type="Proteomes" id="UP000670776"/>
    </source>
</evidence>
<proteinExistence type="predicted"/>
<evidence type="ECO:0000313" key="1">
    <source>
        <dbReference type="EMBL" id="MBP0904093.1"/>
    </source>
</evidence>
<accession>A0ABS4BUN2</accession>
<organism evidence="1 2">
    <name type="scientific">Mariniflexile gromovii</name>
    <dbReference type="NCBI Taxonomy" id="362523"/>
    <lineage>
        <taxon>Bacteria</taxon>
        <taxon>Pseudomonadati</taxon>
        <taxon>Bacteroidota</taxon>
        <taxon>Flavobacteriia</taxon>
        <taxon>Flavobacteriales</taxon>
        <taxon>Flavobacteriaceae</taxon>
        <taxon>Mariniflexile</taxon>
    </lineage>
</organism>
<name>A0ABS4BUN2_9FLAO</name>
<comment type="caution">
    <text evidence="1">The sequence shown here is derived from an EMBL/GenBank/DDBJ whole genome shotgun (WGS) entry which is preliminary data.</text>
</comment>
<evidence type="ECO:0008006" key="3">
    <source>
        <dbReference type="Google" id="ProtNLM"/>
    </source>
</evidence>